<dbReference type="InterPro" id="IPR003870">
    <property type="entry name" value="DUF222"/>
</dbReference>
<dbReference type="InterPro" id="IPR003615">
    <property type="entry name" value="HNH_nuc"/>
</dbReference>
<evidence type="ECO:0000256" key="1">
    <source>
        <dbReference type="ARBA" id="ARBA00023450"/>
    </source>
</evidence>
<name>A0A6J7G2B8_9ZZZZ</name>
<organism evidence="4">
    <name type="scientific">freshwater metagenome</name>
    <dbReference type="NCBI Taxonomy" id="449393"/>
    <lineage>
        <taxon>unclassified sequences</taxon>
        <taxon>metagenomes</taxon>
        <taxon>ecological metagenomes</taxon>
    </lineage>
</organism>
<dbReference type="SMART" id="SM00507">
    <property type="entry name" value="HNHc"/>
    <property type="match status" value="1"/>
</dbReference>
<feature type="domain" description="HNH nuclease" evidence="3">
    <location>
        <begin position="365"/>
        <end position="416"/>
    </location>
</feature>
<evidence type="ECO:0000259" key="3">
    <source>
        <dbReference type="SMART" id="SM00507"/>
    </source>
</evidence>
<dbReference type="GO" id="GO:0003676">
    <property type="term" value="F:nucleic acid binding"/>
    <property type="evidence" value="ECO:0007669"/>
    <property type="project" value="InterPro"/>
</dbReference>
<evidence type="ECO:0000313" key="4">
    <source>
        <dbReference type="EMBL" id="CAB4902492.1"/>
    </source>
</evidence>
<dbReference type="GO" id="GO:0008270">
    <property type="term" value="F:zinc ion binding"/>
    <property type="evidence" value="ECO:0007669"/>
    <property type="project" value="InterPro"/>
</dbReference>
<feature type="region of interest" description="Disordered" evidence="2">
    <location>
        <begin position="229"/>
        <end position="261"/>
    </location>
</feature>
<gene>
    <name evidence="4" type="ORF">UFOPK3610_00213</name>
</gene>
<protein>
    <submittedName>
        <fullName evidence="4">Unannotated protein</fullName>
    </submittedName>
</protein>
<sequence length="451" mass="49059">MTSTATPALALRDAHADAVRAIGDLSGAAGGESLAMATDEAVAECLVDLFEMRRRIEATIADVSARFSGGTTWSAEGFRTARDWLRARTTDGLGPASRALEGAHWVRDFPVITDAWRSGAVSRAHVEVLADAHEMFPRLSEALVGIEPELTAHACGVDPASFRRILFAQLHLIDPDAIDEADAKKRRNHLGLHVSRLTDGFVRVDGLLAPEVGQHLLTMLAAARDALRAKDASPTDDPFSPDYVPRPIADDPQIPRESKSRLSARNAEALSLILDAAASALGDNRLPDTGGERPVVHITVDSDSLIEHGSHAPGWITGLTGTHVTAITARGAQRLSCDAVAELLVVDKRGHLDAISTRWRTAPPGMRRYVLMREHGRCRFPGCHTQIREVHHIIHWANGGPTETSNLVGLCSHHHHLVHEGGWTLSGHPDHTLIFTDRLKRTWRSDPPLRE</sequence>
<dbReference type="CDD" id="cd00085">
    <property type="entry name" value="HNHc"/>
    <property type="match status" value="1"/>
</dbReference>
<dbReference type="InterPro" id="IPR002711">
    <property type="entry name" value="HNH"/>
</dbReference>
<dbReference type="Pfam" id="PF02720">
    <property type="entry name" value="DUF222"/>
    <property type="match status" value="1"/>
</dbReference>
<dbReference type="EMBL" id="CAFBMR010000003">
    <property type="protein sequence ID" value="CAB4902492.1"/>
    <property type="molecule type" value="Genomic_DNA"/>
</dbReference>
<accession>A0A6J7G2B8</accession>
<comment type="similarity">
    <text evidence="1">Belongs to the Rv1128c/1148c/1588c/1702c/1945/3466 family.</text>
</comment>
<reference evidence="4" key="1">
    <citation type="submission" date="2020-05" db="EMBL/GenBank/DDBJ databases">
        <authorList>
            <person name="Chiriac C."/>
            <person name="Salcher M."/>
            <person name="Ghai R."/>
            <person name="Kavagutti S V."/>
        </authorList>
    </citation>
    <scope>NUCLEOTIDE SEQUENCE</scope>
</reference>
<evidence type="ECO:0000256" key="2">
    <source>
        <dbReference type="SAM" id="MobiDB-lite"/>
    </source>
</evidence>
<dbReference type="GO" id="GO:0004519">
    <property type="term" value="F:endonuclease activity"/>
    <property type="evidence" value="ECO:0007669"/>
    <property type="project" value="InterPro"/>
</dbReference>
<dbReference type="AlphaFoldDB" id="A0A6J7G2B8"/>
<dbReference type="Gene3D" id="1.10.30.50">
    <property type="match status" value="1"/>
</dbReference>
<dbReference type="Pfam" id="PF01844">
    <property type="entry name" value="HNH"/>
    <property type="match status" value="1"/>
</dbReference>
<proteinExistence type="inferred from homology"/>